<proteinExistence type="predicted"/>
<evidence type="ECO:0000313" key="3">
    <source>
        <dbReference type="Proteomes" id="UP000018291"/>
    </source>
</evidence>
<dbReference type="EMBL" id="CANL01000024">
    <property type="protein sequence ID" value="CCM63901.1"/>
    <property type="molecule type" value="Genomic_DNA"/>
</dbReference>
<organism evidence="2 3">
    <name type="scientific">Candidatus Neomicrothrix parvicella RN1</name>
    <dbReference type="NCBI Taxonomy" id="1229780"/>
    <lineage>
        <taxon>Bacteria</taxon>
        <taxon>Bacillati</taxon>
        <taxon>Actinomycetota</taxon>
        <taxon>Acidimicrobiia</taxon>
        <taxon>Acidimicrobiales</taxon>
        <taxon>Microthrixaceae</taxon>
        <taxon>Candidatus Neomicrothrix</taxon>
    </lineage>
</organism>
<feature type="transmembrane region" description="Helical" evidence="1">
    <location>
        <begin position="12"/>
        <end position="37"/>
    </location>
</feature>
<protein>
    <submittedName>
        <fullName evidence="2">Uncharacterized protein</fullName>
    </submittedName>
</protein>
<keyword evidence="1" id="KW-0472">Membrane</keyword>
<feature type="transmembrane region" description="Helical" evidence="1">
    <location>
        <begin position="57"/>
        <end position="81"/>
    </location>
</feature>
<keyword evidence="3" id="KW-1185">Reference proteome</keyword>
<comment type="caution">
    <text evidence="2">The sequence shown here is derived from an EMBL/GenBank/DDBJ whole genome shotgun (WGS) entry which is preliminary data.</text>
</comment>
<accession>R4Z3N2</accession>
<dbReference type="HOGENOM" id="CLU_1871637_0_0_11"/>
<dbReference type="STRING" id="1229780.BN381_300048"/>
<reference evidence="2 3" key="1">
    <citation type="journal article" date="2013" name="ISME J.">
        <title>Metabolic model for the filamentous 'Candidatus Microthrix parvicella' based on genomic and metagenomic analyses.</title>
        <authorList>
            <person name="Jon McIlroy S."/>
            <person name="Kristiansen R."/>
            <person name="Albertsen M."/>
            <person name="Michael Karst S."/>
            <person name="Rossetti S."/>
            <person name="Lund Nielsen J."/>
            <person name="Tandoi V."/>
            <person name="James Seviour R."/>
            <person name="Nielsen P.H."/>
        </authorList>
    </citation>
    <scope>NUCLEOTIDE SEQUENCE [LARGE SCALE GENOMIC DNA]</scope>
    <source>
        <strain evidence="2 3">RN1</strain>
    </source>
</reference>
<evidence type="ECO:0000313" key="2">
    <source>
        <dbReference type="EMBL" id="CCM63901.1"/>
    </source>
</evidence>
<keyword evidence="1" id="KW-1133">Transmembrane helix</keyword>
<dbReference type="AlphaFoldDB" id="R4Z3N2"/>
<dbReference type="Proteomes" id="UP000018291">
    <property type="component" value="Unassembled WGS sequence"/>
</dbReference>
<sequence>MTTKVLAAASPLAGQATFGSGLVLGAAATVVGLIGIAKARDGMLVTPAPPMPSLVGLLGGLGGLLFAAAVGLLVSSAGITWPALNDHSRSSVDVNVPGSSDGPFAGPTTIISTDGLGPSFADGGSCEARFAAGQAG</sequence>
<dbReference type="RefSeq" id="WP_012227214.1">
    <property type="nucleotide sequence ID" value="NZ_HG422565.1"/>
</dbReference>
<evidence type="ECO:0000256" key="1">
    <source>
        <dbReference type="SAM" id="Phobius"/>
    </source>
</evidence>
<name>R4Z3N2_9ACTN</name>
<keyword evidence="1" id="KW-0812">Transmembrane</keyword>
<gene>
    <name evidence="2" type="ORF">BN381_300048</name>
</gene>